<dbReference type="EMBL" id="BSXG01000383">
    <property type="protein sequence ID" value="GME31336.1"/>
    <property type="molecule type" value="Genomic_DNA"/>
</dbReference>
<protein>
    <submittedName>
        <fullName evidence="1">Uncharacterized protein</fullName>
    </submittedName>
</protein>
<evidence type="ECO:0000313" key="2">
    <source>
        <dbReference type="Proteomes" id="UP001165186"/>
    </source>
</evidence>
<name>A0ACB5S988_9PEZI</name>
<keyword evidence="2" id="KW-1185">Reference proteome</keyword>
<sequence length="559" mass="63520">MQWILDLRTYGMKIHYNTTTKGHVGWNRQEQLLYQGIQFTMAKFRGMELLFSRHSHKKEHGEMDVPAVPWHSIRDNPAEERRGWSFLRDQRTRLPADGNTWLFNRIMGITAVRKRFTRKNTSSGISRQAVDAYAAQVAEFREKLLLLMHITGGQPARGPEILSIRHSNTAKGGHRNIFVEDGLVVFVTRYHKGYAMSGDVKVIHRYLPREVGELVVWYLWLVLPFHQRMLAAVRGGSQQISAHMWPAEAGEKRWTTERMREAMKKESRIGLGQELTVRAYRDVAIGISRRFMRGSSAFRVDEEGGGENGNEQEQQQQQIEVEGGDRAAAAITDAQAGHTSHTAGLIYARGMMEQAGVVAEKRLLFRASSTDWHRFLGFQSAFKSQEPASRKRKRCPFEDDADEERLDRWARLKRANAKEQLQRLIGKKAEFRSVQEEAVTAIQAGVSPVVAVMPTGAGKSILFMLPAWTEPGGTTVVVVPLIALRADMKERCSKLGISCAEWDARRPPDAESVVLVTPEAALSDEFMTFLNRLRAMRQLDRIVIDECHVVLNDQVDFRK</sequence>
<dbReference type="Proteomes" id="UP001165186">
    <property type="component" value="Unassembled WGS sequence"/>
</dbReference>
<reference evidence="1" key="1">
    <citation type="submission" date="2024-09" db="EMBL/GenBank/DDBJ databases">
        <title>Draft Genome Sequences of Neofusicoccum parvum.</title>
        <authorList>
            <person name="Ashida A."/>
            <person name="Camagna M."/>
            <person name="Tanaka A."/>
            <person name="Takemoto D."/>
        </authorList>
    </citation>
    <scope>NUCLEOTIDE SEQUENCE</scope>
    <source>
        <strain evidence="1">PPO83</strain>
    </source>
</reference>
<organism evidence="1 2">
    <name type="scientific">Neofusicoccum parvum</name>
    <dbReference type="NCBI Taxonomy" id="310453"/>
    <lineage>
        <taxon>Eukaryota</taxon>
        <taxon>Fungi</taxon>
        <taxon>Dikarya</taxon>
        <taxon>Ascomycota</taxon>
        <taxon>Pezizomycotina</taxon>
        <taxon>Dothideomycetes</taxon>
        <taxon>Dothideomycetes incertae sedis</taxon>
        <taxon>Botryosphaeriales</taxon>
        <taxon>Botryosphaeriaceae</taxon>
        <taxon>Neofusicoccum</taxon>
    </lineage>
</organism>
<evidence type="ECO:0000313" key="1">
    <source>
        <dbReference type="EMBL" id="GME31336.1"/>
    </source>
</evidence>
<accession>A0ACB5S988</accession>
<gene>
    <name evidence="1" type="primary">g1362</name>
    <name evidence="1" type="ORF">NpPPO83_00001362</name>
</gene>
<proteinExistence type="predicted"/>
<comment type="caution">
    <text evidence="1">The sequence shown here is derived from an EMBL/GenBank/DDBJ whole genome shotgun (WGS) entry which is preliminary data.</text>
</comment>